<organism evidence="1 2">
    <name type="scientific">Lactiplantibacillus mudanjiangensis</name>
    <dbReference type="NCBI Taxonomy" id="1296538"/>
    <lineage>
        <taxon>Bacteria</taxon>
        <taxon>Bacillati</taxon>
        <taxon>Bacillota</taxon>
        <taxon>Bacilli</taxon>
        <taxon>Lactobacillales</taxon>
        <taxon>Lactobacillaceae</taxon>
        <taxon>Lactiplantibacillus</taxon>
    </lineage>
</organism>
<dbReference type="RefSeq" id="WP_130843794.1">
    <property type="nucleotide sequence ID" value="NZ_BJDY01000002.1"/>
</dbReference>
<dbReference type="EMBL" id="UYIG01000152">
    <property type="protein sequence ID" value="VDG29814.1"/>
    <property type="molecule type" value="Genomic_DNA"/>
</dbReference>
<dbReference type="Pfam" id="PF13419">
    <property type="entry name" value="HAD_2"/>
    <property type="match status" value="1"/>
</dbReference>
<dbReference type="SFLD" id="SFLDG01135">
    <property type="entry name" value="C1.5.6:_HAD__Beta-PGM__Phospha"/>
    <property type="match status" value="1"/>
</dbReference>
<sequence length="212" mass="23070">MQNFLFDFDSTLADTRHVAVIATQQAYKLQGLTVPTPEAVISYMGIPIEVSFAKMAQEPLDESALETLYTVFRAQYQQAEQQGMAPFNGMATTLAQLKTRGNRLFVVSSKHSVALKRNLDQLELGSFFEAVSGSDLVDHYKPAPDGILDLLTRFDLDPKTSLMIGDAKYDIQMGTNAGIATAGAMWGAADPDSVKAESPTYILVTPADLLTI</sequence>
<dbReference type="InterPro" id="IPR023214">
    <property type="entry name" value="HAD_sf"/>
</dbReference>
<keyword evidence="2" id="KW-1185">Reference proteome</keyword>
<gene>
    <name evidence="1" type="ORF">MUDAN_MDHGFNIF_01351</name>
</gene>
<dbReference type="GO" id="GO:0006281">
    <property type="term" value="P:DNA repair"/>
    <property type="evidence" value="ECO:0007669"/>
    <property type="project" value="TreeGrafter"/>
</dbReference>
<dbReference type="Gene3D" id="1.10.150.240">
    <property type="entry name" value="Putative phosphatase, domain 2"/>
    <property type="match status" value="1"/>
</dbReference>
<dbReference type="GO" id="GO:0008967">
    <property type="term" value="F:phosphoglycolate phosphatase activity"/>
    <property type="evidence" value="ECO:0007669"/>
    <property type="project" value="TreeGrafter"/>
</dbReference>
<dbReference type="SFLD" id="SFLDS00003">
    <property type="entry name" value="Haloacid_Dehalogenase"/>
    <property type="match status" value="1"/>
</dbReference>
<dbReference type="SFLD" id="SFLDG01129">
    <property type="entry name" value="C1.5:_HAD__Beta-PGM__Phosphata"/>
    <property type="match status" value="1"/>
</dbReference>
<dbReference type="OrthoDB" id="9792518at2"/>
<reference evidence="1 2" key="1">
    <citation type="submission" date="2018-11" db="EMBL/GenBank/DDBJ databases">
        <authorList>
            <person name="Wuyts S."/>
        </authorList>
    </citation>
    <scope>NUCLEOTIDE SEQUENCE [LARGE SCALE GENOMIC DNA]</scope>
    <source>
        <strain evidence="1">Lactobacillus mudanjiangensis AMBF249</strain>
    </source>
</reference>
<dbReference type="InterPro" id="IPR006439">
    <property type="entry name" value="HAD-SF_hydro_IA"/>
</dbReference>
<dbReference type="PANTHER" id="PTHR43434">
    <property type="entry name" value="PHOSPHOGLYCOLATE PHOSPHATASE"/>
    <property type="match status" value="1"/>
</dbReference>
<dbReference type="Proteomes" id="UP000289996">
    <property type="component" value="Unassembled WGS sequence"/>
</dbReference>
<dbReference type="PANTHER" id="PTHR43434:SF26">
    <property type="entry name" value="PYROPHOSPHATASE PPAX"/>
    <property type="match status" value="1"/>
</dbReference>
<dbReference type="InterPro" id="IPR041492">
    <property type="entry name" value="HAD_2"/>
</dbReference>
<dbReference type="SUPFAM" id="SSF56784">
    <property type="entry name" value="HAD-like"/>
    <property type="match status" value="1"/>
</dbReference>
<dbReference type="NCBIfam" id="TIGR01549">
    <property type="entry name" value="HAD-SF-IA-v1"/>
    <property type="match status" value="1"/>
</dbReference>
<dbReference type="AlphaFoldDB" id="A0A660E4Y0"/>
<evidence type="ECO:0000313" key="2">
    <source>
        <dbReference type="Proteomes" id="UP000289996"/>
    </source>
</evidence>
<evidence type="ECO:0000313" key="1">
    <source>
        <dbReference type="EMBL" id="VDG29814.1"/>
    </source>
</evidence>
<name>A0A660E4Y0_9LACO</name>
<dbReference type="Gene3D" id="3.40.50.1000">
    <property type="entry name" value="HAD superfamily/HAD-like"/>
    <property type="match status" value="1"/>
</dbReference>
<protein>
    <submittedName>
        <fullName evidence="1">Putative phosphatase [Lactobacillus brevis ATCC 367]</fullName>
    </submittedName>
</protein>
<proteinExistence type="predicted"/>
<accession>A0A660E4Y0</accession>
<dbReference type="InterPro" id="IPR050155">
    <property type="entry name" value="HAD-like_hydrolase_sf"/>
</dbReference>
<dbReference type="FunFam" id="3.40.50.1000:FF:000022">
    <property type="entry name" value="Phosphoglycolate phosphatase"/>
    <property type="match status" value="1"/>
</dbReference>
<dbReference type="InterPro" id="IPR036412">
    <property type="entry name" value="HAD-like_sf"/>
</dbReference>
<dbReference type="InterPro" id="IPR023198">
    <property type="entry name" value="PGP-like_dom2"/>
</dbReference>
<dbReference type="GO" id="GO:0005829">
    <property type="term" value="C:cytosol"/>
    <property type="evidence" value="ECO:0007669"/>
    <property type="project" value="TreeGrafter"/>
</dbReference>